<proteinExistence type="predicted"/>
<dbReference type="KEGG" id="spsw:Sps_01550"/>
<keyword evidence="1" id="KW-0472">Membrane</keyword>
<gene>
    <name evidence="4" type="ORF">Sps_01550</name>
</gene>
<keyword evidence="1" id="KW-0812">Transmembrane</keyword>
<dbReference type="Pfam" id="PF02514">
    <property type="entry name" value="CobN-Mg_chel"/>
    <property type="match status" value="1"/>
</dbReference>
<dbReference type="InterPro" id="IPR003672">
    <property type="entry name" value="CobN/Mg_chltase"/>
</dbReference>
<dbReference type="STRING" id="225848.Sps_01550"/>
<dbReference type="GO" id="GO:0051116">
    <property type="term" value="F:cobaltochelatase activity"/>
    <property type="evidence" value="ECO:0007669"/>
    <property type="project" value="UniProtKB-EC"/>
</dbReference>
<evidence type="ECO:0000313" key="4">
    <source>
        <dbReference type="EMBL" id="AQS36716.1"/>
    </source>
</evidence>
<name>A0A1S6HMG1_9GAMM</name>
<evidence type="ECO:0000256" key="2">
    <source>
        <dbReference type="SAM" id="SignalP"/>
    </source>
</evidence>
<feature type="chain" id="PRO_5012865294" evidence="2">
    <location>
        <begin position="20"/>
        <end position="1319"/>
    </location>
</feature>
<dbReference type="EMBL" id="CP014782">
    <property type="protein sequence ID" value="AQS36716.1"/>
    <property type="molecule type" value="Genomic_DNA"/>
</dbReference>
<feature type="domain" description="CobN/magnesium chelatase" evidence="3">
    <location>
        <begin position="136"/>
        <end position="1207"/>
    </location>
</feature>
<dbReference type="CDD" id="cd10150">
    <property type="entry name" value="CobN_like"/>
    <property type="match status" value="1"/>
</dbReference>
<feature type="transmembrane region" description="Helical" evidence="1">
    <location>
        <begin position="1286"/>
        <end position="1304"/>
    </location>
</feature>
<dbReference type="PANTHER" id="PTHR44119:SF4">
    <property type="entry name" value="AEROBIC COBALTOCHELATASE SUBUNIT COBN"/>
    <property type="match status" value="1"/>
</dbReference>
<evidence type="ECO:0000313" key="5">
    <source>
        <dbReference type="Proteomes" id="UP000189545"/>
    </source>
</evidence>
<dbReference type="PANTHER" id="PTHR44119">
    <property type="entry name" value="MAGNESIUM-CHELATASE SUBUNIT CHLH, CHLOROPLASTIC"/>
    <property type="match status" value="1"/>
</dbReference>
<keyword evidence="2" id="KW-0732">Signal</keyword>
<keyword evidence="1" id="KW-1133">Transmembrane helix</keyword>
<keyword evidence="5" id="KW-1185">Reference proteome</keyword>
<protein>
    <submittedName>
        <fullName evidence="4">Mg chelatase, cobalamin biosynthesis protein CobN</fullName>
        <ecNumber evidence="4">6.6.1.2</ecNumber>
    </submittedName>
</protein>
<evidence type="ECO:0000259" key="3">
    <source>
        <dbReference type="Pfam" id="PF02514"/>
    </source>
</evidence>
<dbReference type="Proteomes" id="UP000189545">
    <property type="component" value="Chromosome"/>
</dbReference>
<feature type="signal peptide" evidence="2">
    <location>
        <begin position="1"/>
        <end position="19"/>
    </location>
</feature>
<sequence length="1319" mass="148652">MFLRVLILIFMLMPGFSQADATERAEKSTKRVLMVMSNYNSTPKKALLTKLAKDQPFELIQLITKGKSDKEIAEQWRSADLVMLDGINPSLSEYMFEKFETIPTLFPQLKIVSLGDLEGKTFNQNLAVEQSQMLAEYFRNAGGRNYKNMMAYIAGDVFNISKIKAPKPSVTPVTGLYHPQYTDLLTDNEQAFFTWLAPTKQQAVITIGIHRSAIDYEQQQVVDAMINGIEAKGQRAFAFFYDDKEDKLTYTDLLTDDDGQVRANLMINYRSLHYVKKRRDEFEQLGIPIIHALNYVDGDSEHFAQAQAGISPGLTPFLLVMPEDTGSIDPSIIAANERGNKVVMPREMNALIERTVNHAKLAITANKDKRVATFIWNYPPGEKNIGAAFLDVPASIEVIAKAMREDGYNVNPKPAKEIIESAGKLLRPYYRDEDASGLLNEDLADLLPLSIYNAWFADLPISVQESINKRWGQAKDSPMLTDKDGELAFIIPRMNLGNLIVLPQGGRSNDISEQGALYHDMKTPINHGFLAIYLYAEQVFNADAIIHLGTHGSQEWLPGKERGLSVNDSPNLAVGNVPVFYPYIIDNVGEAMQAKRRGRATTISHLTPGFAKAGLYADIAKLNDLLSNYRLLDEGQTKENTKKNITKKVEALNLLKDLAMEKQEFDRDFDKNLARLQDQLTEMAEQAQPLGVHTFGLLPKEQHLYSTMLQMLGDDFTKAAKVYENDHGLTLPADKQKDRLNVTHLEALAGFQLLQASIQGKQLDDLSQELQTWLSTAKQYWDNFAKIAETENLLLALSANYIPVSYGGDPIRSPESVPTGRNLIGFNPAKVPSKEAYAAGVLLLEQTVADYREKHGKYPDKLAFSLWSLETMRHHGALEAQILQALGVKPQWDDQDDVIGVEVIPMSELKRPRIDVVVSATGLYRDAFPNVMLWMADAIDTIATMKEDNNFAYRHSQAMKQQLVDEGKTEEEADYLSSIRIFSNDSGTYGSGLADQTLNSGNWETDDQMSSLYVKRMGYAYGKDESRWSEKVSDVDLYGKALSGTDAVIFSRSTNLYALLTNDDPFQYFGGIGQAVRNIDGQTPEMYISNLRRKDKIKSQTMASFLNNEMRGRYFHPRWIEAMQASGYAGATTILDRINNLWGWEVMTPELVRDDQWQEVFEVYIEDKYQLDMQAFFEENNAHALAQMLERMIEANRKDYWKTDEATIKKMLETYISLANRFDVVTDNDKFTEFVETRGAGFGLAPLAPALEVPQPSQSKPTQAKQQVTGQKLEQVQKPSEQKDDFWYLVPLFALLFIFFAGAVKPLLTREPQRGKDVG</sequence>
<accession>A0A1S6HMG1</accession>
<reference evidence="4 5" key="1">
    <citation type="submission" date="2016-03" db="EMBL/GenBank/DDBJ databases">
        <title>Complete genome sequence of Shewanella psychrophila WP2, a deep sea bacterium isolated from west Pacific sediment.</title>
        <authorList>
            <person name="Xu G."/>
            <person name="Jian H."/>
        </authorList>
    </citation>
    <scope>NUCLEOTIDE SEQUENCE [LARGE SCALE GENOMIC DNA]</scope>
    <source>
        <strain evidence="4 5">WP2</strain>
    </source>
</reference>
<dbReference type="EC" id="6.6.1.2" evidence="4"/>
<organism evidence="4 5">
    <name type="scientific">Shewanella psychrophila</name>
    <dbReference type="NCBI Taxonomy" id="225848"/>
    <lineage>
        <taxon>Bacteria</taxon>
        <taxon>Pseudomonadati</taxon>
        <taxon>Pseudomonadota</taxon>
        <taxon>Gammaproteobacteria</taxon>
        <taxon>Alteromonadales</taxon>
        <taxon>Shewanellaceae</taxon>
        <taxon>Shewanella</taxon>
    </lineage>
</organism>
<evidence type="ECO:0000256" key="1">
    <source>
        <dbReference type="SAM" id="Phobius"/>
    </source>
</evidence>
<keyword evidence="4" id="KW-0436">Ligase</keyword>
<dbReference type="RefSeq" id="WP_237158017.1">
    <property type="nucleotide sequence ID" value="NZ_CP014782.1"/>
</dbReference>